<comment type="caution">
    <text evidence="2">The sequence shown here is derived from an EMBL/GenBank/DDBJ whole genome shotgun (WGS) entry which is preliminary data.</text>
</comment>
<evidence type="ECO:0000313" key="2">
    <source>
        <dbReference type="EMBL" id="CAK7224753.1"/>
    </source>
</evidence>
<reference evidence="2 3" key="1">
    <citation type="submission" date="2024-01" db="EMBL/GenBank/DDBJ databases">
        <authorList>
            <person name="Allen C."/>
            <person name="Tagirdzhanova G."/>
        </authorList>
    </citation>
    <scope>NUCLEOTIDE SEQUENCE [LARGE SCALE GENOMIC DNA]</scope>
</reference>
<feature type="compositionally biased region" description="Low complexity" evidence="1">
    <location>
        <begin position="34"/>
        <end position="57"/>
    </location>
</feature>
<dbReference type="EMBL" id="CAWUHB010000031">
    <property type="protein sequence ID" value="CAK7224753.1"/>
    <property type="molecule type" value="Genomic_DNA"/>
</dbReference>
<evidence type="ECO:0000313" key="3">
    <source>
        <dbReference type="Proteomes" id="UP001642405"/>
    </source>
</evidence>
<feature type="compositionally biased region" description="Polar residues" evidence="1">
    <location>
        <begin position="109"/>
        <end position="120"/>
    </location>
</feature>
<name>A0ABP0BYS4_9PEZI</name>
<feature type="compositionally biased region" description="Low complexity" evidence="1">
    <location>
        <begin position="67"/>
        <end position="88"/>
    </location>
</feature>
<feature type="region of interest" description="Disordered" evidence="1">
    <location>
        <begin position="1"/>
        <end position="120"/>
    </location>
</feature>
<dbReference type="Proteomes" id="UP001642405">
    <property type="component" value="Unassembled WGS sequence"/>
</dbReference>
<gene>
    <name evidence="2" type="ORF">SCUCBS95973_005624</name>
</gene>
<organism evidence="2 3">
    <name type="scientific">Sporothrix curviconia</name>
    <dbReference type="NCBI Taxonomy" id="1260050"/>
    <lineage>
        <taxon>Eukaryota</taxon>
        <taxon>Fungi</taxon>
        <taxon>Dikarya</taxon>
        <taxon>Ascomycota</taxon>
        <taxon>Pezizomycotina</taxon>
        <taxon>Sordariomycetes</taxon>
        <taxon>Sordariomycetidae</taxon>
        <taxon>Ophiostomatales</taxon>
        <taxon>Ophiostomataceae</taxon>
        <taxon>Sporothrix</taxon>
    </lineage>
</organism>
<sequence>MEHNDPPPPYRLEEEAESKAAAAASTVLASQGIPLSTLSSRPRRSSSSFSQVPLSVVEDSPQAEPRPTTTASATPSSSSSSSSSGSSGYSPNNPMMAEAADPHKAPQCYSGSGPSTAIPI</sequence>
<proteinExistence type="predicted"/>
<accession>A0ABP0BYS4</accession>
<keyword evidence="3" id="KW-1185">Reference proteome</keyword>
<protein>
    <submittedName>
        <fullName evidence="2">Uncharacterized protein</fullName>
    </submittedName>
</protein>
<feature type="compositionally biased region" description="Pro residues" evidence="1">
    <location>
        <begin position="1"/>
        <end position="10"/>
    </location>
</feature>
<evidence type="ECO:0000256" key="1">
    <source>
        <dbReference type="SAM" id="MobiDB-lite"/>
    </source>
</evidence>